<dbReference type="EMBL" id="CP051685">
    <property type="protein sequence ID" value="QJE03168.1"/>
    <property type="molecule type" value="Genomic_DNA"/>
</dbReference>
<proteinExistence type="predicted"/>
<keyword evidence="3" id="KW-1185">Reference proteome</keyword>
<dbReference type="KEGG" id="mfy:HH212_03760"/>
<dbReference type="Proteomes" id="UP000502415">
    <property type="component" value="Chromosome"/>
</dbReference>
<dbReference type="InterPro" id="IPR024467">
    <property type="entry name" value="Xre/MbcA/ParS-like_toxin-bd"/>
</dbReference>
<evidence type="ECO:0000313" key="2">
    <source>
        <dbReference type="EMBL" id="QJE03168.1"/>
    </source>
</evidence>
<feature type="domain" description="Antitoxin Xre/MbcA/ParS-like toxin-binding" evidence="1">
    <location>
        <begin position="70"/>
        <end position="115"/>
    </location>
</feature>
<dbReference type="AlphaFoldDB" id="A0A7Z2W1P6"/>
<sequence length="118" mass="13175">MKAFAADLGIPQDRFFRMFGIAQATVTRKALKQQAMSVDESAKIVGMAKLVGQVETMLEQSGDPELMRDFDAPKWLARWIEEPSPALGDKRPAEYMDTIEGQEMVSRLLSMMQTGAYA</sequence>
<reference evidence="2 3" key="1">
    <citation type="submission" date="2020-04" db="EMBL/GenBank/DDBJ databases">
        <title>Genome sequencing of novel species.</title>
        <authorList>
            <person name="Heo J."/>
            <person name="Kim S.-J."/>
            <person name="Kim J.-S."/>
            <person name="Hong S.-B."/>
            <person name="Kwon S.-W."/>
        </authorList>
    </citation>
    <scope>NUCLEOTIDE SEQUENCE [LARGE SCALE GENOMIC DNA]</scope>
    <source>
        <strain evidence="2 3">GN2-R2</strain>
    </source>
</reference>
<gene>
    <name evidence="2" type="ORF">HH212_03760</name>
</gene>
<evidence type="ECO:0000259" key="1">
    <source>
        <dbReference type="Pfam" id="PF09722"/>
    </source>
</evidence>
<protein>
    <submittedName>
        <fullName evidence="2">DUF2384 domain-containing protein</fullName>
    </submittedName>
</protein>
<name>A0A7Z2W1P6_9BURK</name>
<accession>A0A7Z2W1P6</accession>
<organism evidence="2 3">
    <name type="scientific">Massilia forsythiae</name>
    <dbReference type="NCBI Taxonomy" id="2728020"/>
    <lineage>
        <taxon>Bacteria</taxon>
        <taxon>Pseudomonadati</taxon>
        <taxon>Pseudomonadota</taxon>
        <taxon>Betaproteobacteria</taxon>
        <taxon>Burkholderiales</taxon>
        <taxon>Oxalobacteraceae</taxon>
        <taxon>Telluria group</taxon>
        <taxon>Massilia</taxon>
    </lineage>
</organism>
<dbReference type="Pfam" id="PF09722">
    <property type="entry name" value="Xre_MbcA_ParS_C"/>
    <property type="match status" value="1"/>
</dbReference>
<evidence type="ECO:0000313" key="3">
    <source>
        <dbReference type="Proteomes" id="UP000502415"/>
    </source>
</evidence>